<accession>A0AAD5ZBF7</accession>
<organism evidence="2 3">
    <name type="scientific">Rhynchospora tenuis</name>
    <dbReference type="NCBI Taxonomy" id="198213"/>
    <lineage>
        <taxon>Eukaryota</taxon>
        <taxon>Viridiplantae</taxon>
        <taxon>Streptophyta</taxon>
        <taxon>Embryophyta</taxon>
        <taxon>Tracheophyta</taxon>
        <taxon>Spermatophyta</taxon>
        <taxon>Magnoliopsida</taxon>
        <taxon>Liliopsida</taxon>
        <taxon>Poales</taxon>
        <taxon>Cyperaceae</taxon>
        <taxon>Cyperoideae</taxon>
        <taxon>Rhynchosporeae</taxon>
        <taxon>Rhynchospora</taxon>
    </lineage>
</organism>
<comment type="caution">
    <text evidence="2">The sequence shown here is derived from an EMBL/GenBank/DDBJ whole genome shotgun (WGS) entry which is preliminary data.</text>
</comment>
<gene>
    <name evidence="2" type="ORF">LUZ61_019594</name>
</gene>
<evidence type="ECO:0000259" key="1">
    <source>
        <dbReference type="Pfam" id="PF13966"/>
    </source>
</evidence>
<reference evidence="2 3" key="1">
    <citation type="journal article" date="2022" name="Cell">
        <title>Repeat-based holocentromeres influence genome architecture and karyotype evolution.</title>
        <authorList>
            <person name="Hofstatter P.G."/>
            <person name="Thangavel G."/>
            <person name="Lux T."/>
            <person name="Neumann P."/>
            <person name="Vondrak T."/>
            <person name="Novak P."/>
            <person name="Zhang M."/>
            <person name="Costa L."/>
            <person name="Castellani M."/>
            <person name="Scott A."/>
            <person name="Toegelov H."/>
            <person name="Fuchs J."/>
            <person name="Mata-Sucre Y."/>
            <person name="Dias Y."/>
            <person name="Vanzela A.L.L."/>
            <person name="Huettel B."/>
            <person name="Almeida C.C.S."/>
            <person name="Simkova H."/>
            <person name="Souza G."/>
            <person name="Pedrosa-Harand A."/>
            <person name="Macas J."/>
            <person name="Mayer K.F.X."/>
            <person name="Houben A."/>
            <person name="Marques A."/>
        </authorList>
    </citation>
    <scope>NUCLEOTIDE SEQUENCE [LARGE SCALE GENOMIC DNA]</scope>
    <source>
        <strain evidence="2">RhyTen1mFocal</strain>
    </source>
</reference>
<feature type="domain" description="Reverse transcriptase zinc-binding" evidence="1">
    <location>
        <begin position="39"/>
        <end position="121"/>
    </location>
</feature>
<keyword evidence="3" id="KW-1185">Reference proteome</keyword>
<proteinExistence type="predicted"/>
<evidence type="ECO:0000313" key="3">
    <source>
        <dbReference type="Proteomes" id="UP001210211"/>
    </source>
</evidence>
<dbReference type="InterPro" id="IPR026960">
    <property type="entry name" value="RVT-Znf"/>
</dbReference>
<dbReference type="Pfam" id="PF13966">
    <property type="entry name" value="zf-RVT"/>
    <property type="match status" value="1"/>
</dbReference>
<dbReference type="AlphaFoldDB" id="A0AAD5ZBF7"/>
<evidence type="ECO:0000313" key="2">
    <source>
        <dbReference type="EMBL" id="KAJ3690430.1"/>
    </source>
</evidence>
<protein>
    <recommendedName>
        <fullName evidence="1">Reverse transcriptase zinc-binding domain-containing protein</fullName>
    </recommendedName>
</protein>
<name>A0AAD5ZBF7_9POAL</name>
<dbReference type="Proteomes" id="UP001210211">
    <property type="component" value="Unassembled WGS sequence"/>
</dbReference>
<sequence length="201" mass="23668">MSFTATQQWAQLQHTLSDLNLSLQNTDNFRFNKRIDGAFSVKEIYNLQQSYPKQDSPLFPVWQLKIPPRMKIFIWQLAQNRIATLDNLKKRGWVLANRCILCFHHEESVTHIFNQCAFFQQCRQKALQRIDTFFAPPGTSSIDFILGLNYPKSHREVLAILSFIVWRERCSRIFRETSQPIISLVEQALMEWRSLQSDESS</sequence>
<dbReference type="EMBL" id="JAMRDG010000002">
    <property type="protein sequence ID" value="KAJ3690430.1"/>
    <property type="molecule type" value="Genomic_DNA"/>
</dbReference>